<dbReference type="Pfam" id="PF10288">
    <property type="entry name" value="CTU2"/>
    <property type="match status" value="1"/>
</dbReference>
<evidence type="ECO:0000256" key="4">
    <source>
        <dbReference type="SAM" id="MobiDB-lite"/>
    </source>
</evidence>
<dbReference type="InterPro" id="IPR019407">
    <property type="entry name" value="CTU2"/>
</dbReference>
<sequence>MCSVDEHEDVASCMPEKVVLNMTGSICRKCNEKPAEVVLRLKDPYCRSCFLAATTHKYRASLGKSKQMKDDTHVLLAHSGSQSSLALLHLVWTGLQETTHKRHIFNISVIYIDEGIIFGHSVKQRSATYAAVMDQVHNFHFSFYATTLSRVFCDNTENTCLLNPDLPLGEEDELDLKLLALFKNVTSLTSKEDLLLKLRNQLLVKVAKELKCSKVFVGESSTRLAVKILTNVALGRGAHLSLDVGFCDSRDGAIKVLRPMRDFTNKEVAFYNFFNKLEPLVISSLGTKADTQASIQKLTEKFVTDLQDNFPATVSTVFRTGEKLSGQSGISNGRCHLCQAPLDTAHIESSALQATHFSRMVSALGPSGFDSGSIQPRLVTDSIGNIVENETPAKLNKEPSTCGTCNCVASPKQVVSRSLIDELLCYGCRLITKDMVVPKHGMADNLVTAGTVLPNSAGTSQGRNTDKRRKRERTLSPKLNIHEVLRTQPRFLVMSRVENDENQNRVSPFILERVINGAAKSNVSIRKLRGGTIMIQTTTDVQSKSIMAINEMPLSNSSRLKVGTMLANSSGACPDSCFTKAVVDRAK</sequence>
<dbReference type="GO" id="GO:0005829">
    <property type="term" value="C:cytosol"/>
    <property type="evidence" value="ECO:0007669"/>
    <property type="project" value="TreeGrafter"/>
</dbReference>
<dbReference type="HAMAP" id="MF_03054">
    <property type="entry name" value="CTU2"/>
    <property type="match status" value="1"/>
</dbReference>
<dbReference type="EMBL" id="OD564313">
    <property type="protein sequence ID" value="CAD7437752.1"/>
    <property type="molecule type" value="Genomic_DNA"/>
</dbReference>
<dbReference type="PANTHER" id="PTHR20882:SF14">
    <property type="entry name" value="CYTOPLASMIC TRNA 2-THIOLATION PROTEIN 2"/>
    <property type="match status" value="1"/>
</dbReference>
<proteinExistence type="inferred from homology"/>
<dbReference type="GO" id="GO:0032447">
    <property type="term" value="P:protein urmylation"/>
    <property type="evidence" value="ECO:0007669"/>
    <property type="project" value="UniProtKB-UniRule"/>
</dbReference>
<dbReference type="UniPathway" id="UPA00988"/>
<evidence type="ECO:0000256" key="2">
    <source>
        <dbReference type="ARBA" id="ARBA00022694"/>
    </source>
</evidence>
<dbReference type="SUPFAM" id="SSF52402">
    <property type="entry name" value="Adenine nucleotide alpha hydrolases-like"/>
    <property type="match status" value="1"/>
</dbReference>
<dbReference type="Gene3D" id="3.40.50.620">
    <property type="entry name" value="HUPs"/>
    <property type="match status" value="1"/>
</dbReference>
<evidence type="ECO:0000256" key="3">
    <source>
        <dbReference type="HAMAP-Rule" id="MF_03054"/>
    </source>
</evidence>
<accession>A0A7R9EMY6</accession>
<dbReference type="InterPro" id="IPR014729">
    <property type="entry name" value="Rossmann-like_a/b/a_fold"/>
</dbReference>
<comment type="subcellular location">
    <subcellularLocation>
        <location evidence="3">Cytoplasm</location>
    </subcellularLocation>
</comment>
<dbReference type="GO" id="GO:0016779">
    <property type="term" value="F:nucleotidyltransferase activity"/>
    <property type="evidence" value="ECO:0007669"/>
    <property type="project" value="UniProtKB-UniRule"/>
</dbReference>
<evidence type="ECO:0000256" key="1">
    <source>
        <dbReference type="ARBA" id="ARBA00022490"/>
    </source>
</evidence>
<dbReference type="AlphaFoldDB" id="A0A7R9EMY6"/>
<dbReference type="GO" id="GO:0000049">
    <property type="term" value="F:tRNA binding"/>
    <property type="evidence" value="ECO:0007669"/>
    <property type="project" value="InterPro"/>
</dbReference>
<dbReference type="GO" id="GO:0016783">
    <property type="term" value="F:sulfurtransferase activity"/>
    <property type="evidence" value="ECO:0007669"/>
    <property type="project" value="TreeGrafter"/>
</dbReference>
<dbReference type="PANTHER" id="PTHR20882">
    <property type="entry name" value="CYTOPLASMIC TRNA 2-THIOLATION PROTEIN 2"/>
    <property type="match status" value="1"/>
</dbReference>
<organism evidence="5">
    <name type="scientific">Timema bartmani</name>
    <dbReference type="NCBI Taxonomy" id="61472"/>
    <lineage>
        <taxon>Eukaryota</taxon>
        <taxon>Metazoa</taxon>
        <taxon>Ecdysozoa</taxon>
        <taxon>Arthropoda</taxon>
        <taxon>Hexapoda</taxon>
        <taxon>Insecta</taxon>
        <taxon>Pterygota</taxon>
        <taxon>Neoptera</taxon>
        <taxon>Polyneoptera</taxon>
        <taxon>Phasmatodea</taxon>
        <taxon>Timematodea</taxon>
        <taxon>Timematoidea</taxon>
        <taxon>Timematidae</taxon>
        <taxon>Timema</taxon>
    </lineage>
</organism>
<gene>
    <name evidence="5" type="ORF">TBIB3V08_LOCUS355</name>
</gene>
<protein>
    <recommendedName>
        <fullName evidence="3">Cytoplasmic tRNA 2-thiolation protein 2</fullName>
    </recommendedName>
</protein>
<feature type="compositionally biased region" description="Polar residues" evidence="4">
    <location>
        <begin position="453"/>
        <end position="463"/>
    </location>
</feature>
<name>A0A7R9EMY6_9NEOP</name>
<evidence type="ECO:0000313" key="5">
    <source>
        <dbReference type="EMBL" id="CAD7437752.1"/>
    </source>
</evidence>
<dbReference type="GO" id="GO:0002143">
    <property type="term" value="P:tRNA wobble position uridine thiolation"/>
    <property type="evidence" value="ECO:0007669"/>
    <property type="project" value="TreeGrafter"/>
</dbReference>
<feature type="region of interest" description="Disordered" evidence="4">
    <location>
        <begin position="452"/>
        <end position="475"/>
    </location>
</feature>
<comment type="similarity">
    <text evidence="3">Belongs to the CTU2/NCS2 family.</text>
</comment>
<keyword evidence="1 3" id="KW-0963">Cytoplasm</keyword>
<reference evidence="5" key="1">
    <citation type="submission" date="2020-11" db="EMBL/GenBank/DDBJ databases">
        <authorList>
            <person name="Tran Van P."/>
        </authorList>
    </citation>
    <scope>NUCLEOTIDE SEQUENCE</scope>
</reference>
<comment type="function">
    <text evidence="3">Plays a central role in 2-thiolation of mcm(5)S(2)U at tRNA wobble positions of tRNA(Lys), tRNA(Glu) and tRNA(Gln). May act by forming a heterodimer with NCS6/CTU1 that ligates sulfur from thiocarboxylated URM1 onto the uridine of tRNAs at wobble position.</text>
</comment>
<comment type="pathway">
    <text evidence="3">tRNA modification; 5-methoxycarbonylmethyl-2-thiouridine-tRNA biosynthesis.</text>
</comment>
<keyword evidence="2 3" id="KW-0819">tRNA processing</keyword>